<name>M2RDJ3_CERS8</name>
<proteinExistence type="predicted"/>
<sequence>LDSGWIKGPRNELIMWAPKDYYHGMMMPRTKVLVGRDRATLDVSRFVHGDRWTKCYT</sequence>
<dbReference type="Proteomes" id="UP000016930">
    <property type="component" value="Unassembled WGS sequence"/>
</dbReference>
<evidence type="ECO:0000313" key="1">
    <source>
        <dbReference type="EMBL" id="EMD36502.1"/>
    </source>
</evidence>
<dbReference type="EMBL" id="KB445798">
    <property type="protein sequence ID" value="EMD36502.1"/>
    <property type="molecule type" value="Genomic_DNA"/>
</dbReference>
<gene>
    <name evidence="1" type="ORF">CERSUDRAFT_38030</name>
</gene>
<organism evidence="1 2">
    <name type="scientific">Ceriporiopsis subvermispora (strain B)</name>
    <name type="common">White-rot fungus</name>
    <name type="synonym">Gelatoporia subvermispora</name>
    <dbReference type="NCBI Taxonomy" id="914234"/>
    <lineage>
        <taxon>Eukaryota</taxon>
        <taxon>Fungi</taxon>
        <taxon>Dikarya</taxon>
        <taxon>Basidiomycota</taxon>
        <taxon>Agaricomycotina</taxon>
        <taxon>Agaricomycetes</taxon>
        <taxon>Polyporales</taxon>
        <taxon>Gelatoporiaceae</taxon>
        <taxon>Gelatoporia</taxon>
    </lineage>
</organism>
<evidence type="ECO:0000313" key="2">
    <source>
        <dbReference type="Proteomes" id="UP000016930"/>
    </source>
</evidence>
<dbReference type="AlphaFoldDB" id="M2RDJ3"/>
<reference evidence="1 2" key="1">
    <citation type="journal article" date="2012" name="Proc. Natl. Acad. Sci. U.S.A.">
        <title>Comparative genomics of Ceriporiopsis subvermispora and Phanerochaete chrysosporium provide insight into selective ligninolysis.</title>
        <authorList>
            <person name="Fernandez-Fueyo E."/>
            <person name="Ruiz-Duenas F.J."/>
            <person name="Ferreira P."/>
            <person name="Floudas D."/>
            <person name="Hibbett D.S."/>
            <person name="Canessa P."/>
            <person name="Larrondo L.F."/>
            <person name="James T.Y."/>
            <person name="Seelenfreund D."/>
            <person name="Lobos S."/>
            <person name="Polanco R."/>
            <person name="Tello M."/>
            <person name="Honda Y."/>
            <person name="Watanabe T."/>
            <person name="Watanabe T."/>
            <person name="Ryu J.S."/>
            <person name="Kubicek C.P."/>
            <person name="Schmoll M."/>
            <person name="Gaskell J."/>
            <person name="Hammel K.E."/>
            <person name="St John F.J."/>
            <person name="Vanden Wymelenberg A."/>
            <person name="Sabat G."/>
            <person name="Splinter BonDurant S."/>
            <person name="Syed K."/>
            <person name="Yadav J.S."/>
            <person name="Doddapaneni H."/>
            <person name="Subramanian V."/>
            <person name="Lavin J.L."/>
            <person name="Oguiza J.A."/>
            <person name="Perez G."/>
            <person name="Pisabarro A.G."/>
            <person name="Ramirez L."/>
            <person name="Santoyo F."/>
            <person name="Master E."/>
            <person name="Coutinho P.M."/>
            <person name="Henrissat B."/>
            <person name="Lombard V."/>
            <person name="Magnuson J.K."/>
            <person name="Kuees U."/>
            <person name="Hori C."/>
            <person name="Igarashi K."/>
            <person name="Samejima M."/>
            <person name="Held B.W."/>
            <person name="Barry K.W."/>
            <person name="LaButti K.M."/>
            <person name="Lapidus A."/>
            <person name="Lindquist E.A."/>
            <person name="Lucas S.M."/>
            <person name="Riley R."/>
            <person name="Salamov A.A."/>
            <person name="Hoffmeister D."/>
            <person name="Schwenk D."/>
            <person name="Hadar Y."/>
            <person name="Yarden O."/>
            <person name="de Vries R.P."/>
            <person name="Wiebenga A."/>
            <person name="Stenlid J."/>
            <person name="Eastwood D."/>
            <person name="Grigoriev I.V."/>
            <person name="Berka R.M."/>
            <person name="Blanchette R.A."/>
            <person name="Kersten P."/>
            <person name="Martinez A.T."/>
            <person name="Vicuna R."/>
            <person name="Cullen D."/>
        </authorList>
    </citation>
    <scope>NUCLEOTIDE SEQUENCE [LARGE SCALE GENOMIC DNA]</scope>
    <source>
        <strain evidence="1 2">B</strain>
    </source>
</reference>
<feature type="non-terminal residue" evidence="1">
    <location>
        <position position="1"/>
    </location>
</feature>
<feature type="non-terminal residue" evidence="1">
    <location>
        <position position="57"/>
    </location>
</feature>
<dbReference type="HOGENOM" id="CLU_193207_0_0_1"/>
<keyword evidence="2" id="KW-1185">Reference proteome</keyword>
<protein>
    <submittedName>
        <fullName evidence="1">Uncharacterized protein</fullName>
    </submittedName>
</protein>
<dbReference type="OrthoDB" id="2804352at2759"/>
<accession>M2RDJ3</accession>